<feature type="chain" id="PRO_5044272961" description="DUF4148 domain-containing protein" evidence="2">
    <location>
        <begin position="26"/>
        <end position="90"/>
    </location>
</feature>
<feature type="signal peptide" evidence="2">
    <location>
        <begin position="1"/>
        <end position="25"/>
    </location>
</feature>
<reference evidence="3" key="1">
    <citation type="journal article" date="2014" name="Int. J. Syst. Evol. Microbiol.">
        <title>Complete genome sequence of Corynebacterium casei LMG S-19264T (=DSM 44701T), isolated from a smear-ripened cheese.</title>
        <authorList>
            <consortium name="US DOE Joint Genome Institute (JGI-PGF)"/>
            <person name="Walter F."/>
            <person name="Albersmeier A."/>
            <person name="Kalinowski J."/>
            <person name="Ruckert C."/>
        </authorList>
    </citation>
    <scope>NUCLEOTIDE SEQUENCE</scope>
    <source>
        <strain evidence="3">KCTC 12344</strain>
    </source>
</reference>
<evidence type="ECO:0008006" key="7">
    <source>
        <dbReference type="Google" id="ProtNLM"/>
    </source>
</evidence>
<accession>A0A4P7BB92</accession>
<name>A0A4P7BB92_9BURK</name>
<reference evidence="3" key="3">
    <citation type="submission" date="2022-12" db="EMBL/GenBank/DDBJ databases">
        <authorList>
            <person name="Sun Q."/>
            <person name="Kim S."/>
        </authorList>
    </citation>
    <scope>NUCLEOTIDE SEQUENCE</scope>
    <source>
        <strain evidence="3">KCTC 12344</strain>
    </source>
</reference>
<keyword evidence="2" id="KW-0732">Signal</keyword>
<evidence type="ECO:0000256" key="1">
    <source>
        <dbReference type="SAM" id="MobiDB-lite"/>
    </source>
</evidence>
<dbReference type="EMBL" id="CP038026">
    <property type="protein sequence ID" value="QBQ35734.1"/>
    <property type="molecule type" value="Genomic_DNA"/>
</dbReference>
<evidence type="ECO:0000256" key="2">
    <source>
        <dbReference type="SAM" id="SignalP"/>
    </source>
</evidence>
<evidence type="ECO:0000313" key="4">
    <source>
        <dbReference type="EMBL" id="QBQ35734.1"/>
    </source>
</evidence>
<gene>
    <name evidence="4" type="ORF">E1742_05835</name>
    <name evidence="3" type="ORF">GCM10007388_31140</name>
</gene>
<proteinExistence type="predicted"/>
<dbReference type="Proteomes" id="UP000619512">
    <property type="component" value="Unassembled WGS sequence"/>
</dbReference>
<dbReference type="EMBL" id="BMWW01000005">
    <property type="protein sequence ID" value="GGY95544.1"/>
    <property type="molecule type" value="Genomic_DNA"/>
</dbReference>
<evidence type="ECO:0000313" key="5">
    <source>
        <dbReference type="Proteomes" id="UP000294359"/>
    </source>
</evidence>
<feature type="compositionally biased region" description="Low complexity" evidence="1">
    <location>
        <begin position="25"/>
        <end position="34"/>
    </location>
</feature>
<protein>
    <recommendedName>
        <fullName evidence="7">DUF4148 domain-containing protein</fullName>
    </recommendedName>
</protein>
<dbReference type="RefSeq" id="WP_134383971.1">
    <property type="nucleotide sequence ID" value="NZ_BMWW01000005.1"/>
</dbReference>
<organism evidence="3 6">
    <name type="scientific">Pseudoduganella plicata</name>
    <dbReference type="NCBI Taxonomy" id="321984"/>
    <lineage>
        <taxon>Bacteria</taxon>
        <taxon>Pseudomonadati</taxon>
        <taxon>Pseudomonadota</taxon>
        <taxon>Betaproteobacteria</taxon>
        <taxon>Burkholderiales</taxon>
        <taxon>Oxalobacteraceae</taxon>
        <taxon>Telluria group</taxon>
        <taxon>Pseudoduganella</taxon>
    </lineage>
</organism>
<keyword evidence="5" id="KW-1185">Reference proteome</keyword>
<evidence type="ECO:0000313" key="3">
    <source>
        <dbReference type="EMBL" id="GGY95544.1"/>
    </source>
</evidence>
<feature type="region of interest" description="Disordered" evidence="1">
    <location>
        <begin position="25"/>
        <end position="90"/>
    </location>
</feature>
<dbReference type="AlphaFoldDB" id="A0A4P7BB92"/>
<reference evidence="4 5" key="2">
    <citation type="submission" date="2019-03" db="EMBL/GenBank/DDBJ databases">
        <title>Draft Genome Sequences of Six Type Strains of the Genus Massilia.</title>
        <authorList>
            <person name="Miess H."/>
            <person name="Frediansyhah A."/>
            <person name="Gross H."/>
        </authorList>
    </citation>
    <scope>NUCLEOTIDE SEQUENCE [LARGE SCALE GENOMIC DNA]</scope>
    <source>
        <strain evidence="4 5">DSM 17505</strain>
    </source>
</reference>
<sequence length="90" mass="9700">MQNQTRQWRWAILMALCATAVHAHSANPPANAPAETQGAKEARAAREAVAQQQKQLFEEKNISAPVEQKGAVTVLELPPDDSDSPGAVKK</sequence>
<dbReference type="Proteomes" id="UP000294359">
    <property type="component" value="Chromosome"/>
</dbReference>
<evidence type="ECO:0000313" key="6">
    <source>
        <dbReference type="Proteomes" id="UP000619512"/>
    </source>
</evidence>